<proteinExistence type="inferred from homology"/>
<dbReference type="PANTHER" id="PTHR43026">
    <property type="entry name" value="2-HYDROXYACID DEHYDROGENASE HOMOLOG 1-RELATED"/>
    <property type="match status" value="1"/>
</dbReference>
<dbReference type="SUPFAM" id="SSF52283">
    <property type="entry name" value="Formate/glycerate dehydrogenase catalytic domain-like"/>
    <property type="match status" value="1"/>
</dbReference>
<evidence type="ECO:0000256" key="2">
    <source>
        <dbReference type="ARBA" id="ARBA00023002"/>
    </source>
</evidence>
<dbReference type="GO" id="GO:0051287">
    <property type="term" value="F:NAD binding"/>
    <property type="evidence" value="ECO:0007669"/>
    <property type="project" value="InterPro"/>
</dbReference>
<keyword evidence="2 4" id="KW-0560">Oxidoreductase</keyword>
<dbReference type="PROSITE" id="PS00670">
    <property type="entry name" value="D_2_HYDROXYACID_DH_2"/>
    <property type="match status" value="1"/>
</dbReference>
<evidence type="ECO:0000259" key="6">
    <source>
        <dbReference type="Pfam" id="PF02826"/>
    </source>
</evidence>
<feature type="domain" description="D-isomer specific 2-hydroxyacid dehydrogenase catalytic" evidence="5">
    <location>
        <begin position="6"/>
        <end position="322"/>
    </location>
</feature>
<dbReference type="Pfam" id="PF00389">
    <property type="entry name" value="2-Hacid_dh"/>
    <property type="match status" value="1"/>
</dbReference>
<feature type="domain" description="D-isomer specific 2-hydroxyacid dehydrogenase NAD-binding" evidence="6">
    <location>
        <begin position="110"/>
        <end position="296"/>
    </location>
</feature>
<comment type="similarity">
    <text evidence="1 4">Belongs to the D-isomer specific 2-hydroxyacid dehydrogenase family.</text>
</comment>
<protein>
    <submittedName>
        <fullName evidence="7">Lactate dehydrogenase</fullName>
    </submittedName>
</protein>
<dbReference type="SUPFAM" id="SSF51735">
    <property type="entry name" value="NAD(P)-binding Rossmann-fold domains"/>
    <property type="match status" value="1"/>
</dbReference>
<dbReference type="PROSITE" id="PS00671">
    <property type="entry name" value="D_2_HYDROXYACID_DH_3"/>
    <property type="match status" value="1"/>
</dbReference>
<accession>A0A844GMY3</accession>
<dbReference type="PROSITE" id="PS00065">
    <property type="entry name" value="D_2_HYDROXYACID_DH_1"/>
    <property type="match status" value="1"/>
</dbReference>
<dbReference type="InterPro" id="IPR029753">
    <property type="entry name" value="D-isomer_DH_CS"/>
</dbReference>
<evidence type="ECO:0000256" key="3">
    <source>
        <dbReference type="ARBA" id="ARBA00023027"/>
    </source>
</evidence>
<evidence type="ECO:0000259" key="5">
    <source>
        <dbReference type="Pfam" id="PF00389"/>
    </source>
</evidence>
<comment type="caution">
    <text evidence="7">The sequence shown here is derived from an EMBL/GenBank/DDBJ whole genome shotgun (WGS) entry which is preliminary data.</text>
</comment>
<dbReference type="Proteomes" id="UP000437824">
    <property type="component" value="Unassembled WGS sequence"/>
</dbReference>
<dbReference type="AlphaFoldDB" id="A0A844GMY3"/>
<dbReference type="CDD" id="cd12185">
    <property type="entry name" value="HGDH_LDH_like"/>
    <property type="match status" value="1"/>
</dbReference>
<dbReference type="GO" id="GO:0008720">
    <property type="term" value="F:D-lactate dehydrogenase (NAD+) activity"/>
    <property type="evidence" value="ECO:0007669"/>
    <property type="project" value="TreeGrafter"/>
</dbReference>
<dbReference type="InterPro" id="IPR058205">
    <property type="entry name" value="D-LDH-like"/>
</dbReference>
<organism evidence="7 8">
    <name type="scientific">Blautia luti DSM 14534 = JCM 17040</name>
    <dbReference type="NCBI Taxonomy" id="649762"/>
    <lineage>
        <taxon>Bacteria</taxon>
        <taxon>Bacillati</taxon>
        <taxon>Bacillota</taxon>
        <taxon>Clostridia</taxon>
        <taxon>Lachnospirales</taxon>
        <taxon>Lachnospiraceae</taxon>
        <taxon>Blautia</taxon>
    </lineage>
</organism>
<reference evidence="7 8" key="1">
    <citation type="submission" date="2019-11" db="EMBL/GenBank/DDBJ databases">
        <title>Draft genome sequence of Blautia luti DSM 14534T, isolated from human stool.</title>
        <authorList>
            <person name="Ortiz R."/>
            <person name="Melis-Arcos F."/>
            <person name="Covarrubias P."/>
            <person name="Cardenas J.P."/>
            <person name="Perez-Donoso J."/>
            <person name="Almonacid D."/>
        </authorList>
    </citation>
    <scope>NUCLEOTIDE SEQUENCE [LARGE SCALE GENOMIC DNA]</scope>
    <source>
        <strain evidence="7 8">DSM 14534</strain>
    </source>
</reference>
<dbReference type="InterPro" id="IPR036291">
    <property type="entry name" value="NAD(P)-bd_dom_sf"/>
</dbReference>
<dbReference type="InterPro" id="IPR029752">
    <property type="entry name" value="D-isomer_DH_CS1"/>
</dbReference>
<keyword evidence="3" id="KW-0520">NAD</keyword>
<dbReference type="Pfam" id="PF02826">
    <property type="entry name" value="2-Hacid_dh_C"/>
    <property type="match status" value="1"/>
</dbReference>
<evidence type="ECO:0000313" key="7">
    <source>
        <dbReference type="EMBL" id="MTD61155.1"/>
    </source>
</evidence>
<dbReference type="PANTHER" id="PTHR43026:SF1">
    <property type="entry name" value="2-HYDROXYACID DEHYDROGENASE HOMOLOG 1-RELATED"/>
    <property type="match status" value="1"/>
</dbReference>
<gene>
    <name evidence="7" type="ORF">GKZ57_07725</name>
</gene>
<evidence type="ECO:0000256" key="1">
    <source>
        <dbReference type="ARBA" id="ARBA00005854"/>
    </source>
</evidence>
<dbReference type="InterPro" id="IPR006140">
    <property type="entry name" value="D-isomer_DH_NAD-bd"/>
</dbReference>
<name>A0A844GMY3_9FIRM</name>
<dbReference type="Gene3D" id="3.40.50.720">
    <property type="entry name" value="NAD(P)-binding Rossmann-like Domain"/>
    <property type="match status" value="2"/>
</dbReference>
<sequence length="328" mass="36341">MKIVAYEVREDEAEIMKKLAGKLGIDELVTTAEPLTLDTVHLAEGAAGVTTLGQSIIDEKVCQALKNVGVKGYSTRTVGYNHVNLKAAAEAGIRVSNATYSPHGVAEYTVMLILMTLRNYKPALYRINVNDYSLNGLIGKELHDMTVGIIGTGKIGAAVIQNLSGFGCKLLAHSRHEDENVKKYATYVDMDTVYSECDIISFHTPLNDATYHMVNKRTISKMKKGVILINCARGELMNIADITTGIEDEQIGALALDVFENENGIYHHDRKTDIIKNKDMAYLRQFPNVIMTQHMAFYTEQAVVSMVHCGLESLVAFAENKEYRCQLQ</sequence>
<dbReference type="RefSeq" id="WP_154780219.1">
    <property type="nucleotide sequence ID" value="NZ_WMBC01000005.1"/>
</dbReference>
<evidence type="ECO:0000313" key="8">
    <source>
        <dbReference type="Proteomes" id="UP000437824"/>
    </source>
</evidence>
<dbReference type="InterPro" id="IPR006139">
    <property type="entry name" value="D-isomer_2_OHA_DH_cat_dom"/>
</dbReference>
<dbReference type="EMBL" id="WMBC01000005">
    <property type="protein sequence ID" value="MTD61155.1"/>
    <property type="molecule type" value="Genomic_DNA"/>
</dbReference>
<evidence type="ECO:0000256" key="4">
    <source>
        <dbReference type="RuleBase" id="RU003719"/>
    </source>
</evidence>